<feature type="transmembrane region" description="Helical" evidence="11">
    <location>
        <begin position="561"/>
        <end position="581"/>
    </location>
</feature>
<keyword evidence="4" id="KW-1003">Cell membrane</keyword>
<dbReference type="RefSeq" id="WP_354405037.1">
    <property type="nucleotide sequence ID" value="NZ_JBEPNW010000002.1"/>
</dbReference>
<keyword evidence="14" id="KW-1185">Reference proteome</keyword>
<evidence type="ECO:0000256" key="1">
    <source>
        <dbReference type="ARBA" id="ARBA00004651"/>
    </source>
</evidence>
<name>A0ABV2NRM9_9HYPH</name>
<keyword evidence="5 11" id="KW-0812">Transmembrane</keyword>
<evidence type="ECO:0000256" key="7">
    <source>
        <dbReference type="ARBA" id="ARBA00022840"/>
    </source>
</evidence>
<feature type="transmembrane region" description="Helical" evidence="11">
    <location>
        <begin position="436"/>
        <end position="454"/>
    </location>
</feature>
<dbReference type="InterPro" id="IPR027417">
    <property type="entry name" value="P-loop_NTPase"/>
</dbReference>
<feature type="compositionally biased region" description="Basic and acidic residues" evidence="10">
    <location>
        <begin position="190"/>
        <end position="204"/>
    </location>
</feature>
<comment type="subcellular location">
    <subcellularLocation>
        <location evidence="1">Cell membrane</location>
        <topology evidence="1">Multi-pass membrane protein</topology>
    </subcellularLocation>
</comment>
<dbReference type="Gene3D" id="3.40.50.300">
    <property type="entry name" value="P-loop containing nucleotide triphosphate hydrolases"/>
    <property type="match status" value="1"/>
</dbReference>
<dbReference type="SUPFAM" id="SSF52540">
    <property type="entry name" value="P-loop containing nucleoside triphosphate hydrolases"/>
    <property type="match status" value="1"/>
</dbReference>
<feature type="compositionally biased region" description="Basic and acidic residues" evidence="10">
    <location>
        <begin position="160"/>
        <end position="177"/>
    </location>
</feature>
<evidence type="ECO:0000256" key="11">
    <source>
        <dbReference type="SAM" id="Phobius"/>
    </source>
</evidence>
<evidence type="ECO:0000256" key="3">
    <source>
        <dbReference type="ARBA" id="ARBA00022448"/>
    </source>
</evidence>
<feature type="transmembrane region" description="Helical" evidence="11">
    <location>
        <begin position="397"/>
        <end position="415"/>
    </location>
</feature>
<dbReference type="EMBL" id="JBEPNW010000002">
    <property type="protein sequence ID" value="MET3869179.1"/>
    <property type="molecule type" value="Genomic_DNA"/>
</dbReference>
<dbReference type="InterPro" id="IPR035906">
    <property type="entry name" value="MetI-like_sf"/>
</dbReference>
<protein>
    <submittedName>
        <fullName evidence="13">Phosphonate transport system permease protein</fullName>
    </submittedName>
</protein>
<feature type="transmembrane region" description="Helical" evidence="11">
    <location>
        <begin position="265"/>
        <end position="288"/>
    </location>
</feature>
<gene>
    <name evidence="13" type="ORF">ABIC20_006488</name>
</gene>
<dbReference type="InterPro" id="IPR003593">
    <property type="entry name" value="AAA+_ATPase"/>
</dbReference>
<feature type="domain" description="ABC transporter" evidence="12">
    <location>
        <begin position="7"/>
        <end position="219"/>
    </location>
</feature>
<dbReference type="PROSITE" id="PS00211">
    <property type="entry name" value="ABC_TRANSPORTER_1"/>
    <property type="match status" value="1"/>
</dbReference>
<keyword evidence="8 11" id="KW-1133">Transmembrane helix</keyword>
<reference evidence="13 14" key="1">
    <citation type="submission" date="2024-06" db="EMBL/GenBank/DDBJ databases">
        <title>Genomics of switchgrass bacterial isolates.</title>
        <authorList>
            <person name="Shade A."/>
        </authorList>
    </citation>
    <scope>NUCLEOTIDE SEQUENCE [LARGE SCALE GENOMIC DNA]</scope>
    <source>
        <strain evidence="13 14">PvP084</strain>
    </source>
</reference>
<evidence type="ECO:0000256" key="6">
    <source>
        <dbReference type="ARBA" id="ARBA00022741"/>
    </source>
</evidence>
<evidence type="ECO:0000259" key="12">
    <source>
        <dbReference type="PROSITE" id="PS50893"/>
    </source>
</evidence>
<feature type="region of interest" description="Disordered" evidence="10">
    <location>
        <begin position="152"/>
        <end position="215"/>
    </location>
</feature>
<feature type="transmembrane region" description="Helical" evidence="11">
    <location>
        <begin position="460"/>
        <end position="477"/>
    </location>
</feature>
<evidence type="ECO:0000256" key="8">
    <source>
        <dbReference type="ARBA" id="ARBA00022989"/>
    </source>
</evidence>
<evidence type="ECO:0000313" key="13">
    <source>
        <dbReference type="EMBL" id="MET3869179.1"/>
    </source>
</evidence>
<feature type="transmembrane region" description="Helical" evidence="11">
    <location>
        <begin position="713"/>
        <end position="731"/>
    </location>
</feature>
<dbReference type="PANTHER" id="PTHR30043:SF1">
    <property type="entry name" value="ABC TRANSPORT SYSTEM PERMEASE PROTEIN P69"/>
    <property type="match status" value="1"/>
</dbReference>
<comment type="caution">
    <text evidence="13">The sequence shown here is derived from an EMBL/GenBank/DDBJ whole genome shotgun (WGS) entry which is preliminary data.</text>
</comment>
<keyword evidence="3" id="KW-0813">Transport</keyword>
<dbReference type="PROSITE" id="PS50893">
    <property type="entry name" value="ABC_TRANSPORTER_2"/>
    <property type="match status" value="1"/>
</dbReference>
<organism evidence="13 14">
    <name type="scientific">Methylobacterium radiotolerans</name>
    <dbReference type="NCBI Taxonomy" id="31998"/>
    <lineage>
        <taxon>Bacteria</taxon>
        <taxon>Pseudomonadati</taxon>
        <taxon>Pseudomonadota</taxon>
        <taxon>Alphaproteobacteria</taxon>
        <taxon>Hyphomicrobiales</taxon>
        <taxon>Methylobacteriaceae</taxon>
        <taxon>Methylobacterium</taxon>
    </lineage>
</organism>
<feature type="transmembrane region" description="Helical" evidence="11">
    <location>
        <begin position="354"/>
        <end position="377"/>
    </location>
</feature>
<dbReference type="InterPro" id="IPR017871">
    <property type="entry name" value="ABC_transporter-like_CS"/>
</dbReference>
<dbReference type="PANTHER" id="PTHR30043">
    <property type="entry name" value="PHOSPHONATES TRANSPORT SYSTEM PERMEASE PROTEIN"/>
    <property type="match status" value="1"/>
</dbReference>
<proteinExistence type="inferred from homology"/>
<evidence type="ECO:0000256" key="5">
    <source>
        <dbReference type="ARBA" id="ARBA00022692"/>
    </source>
</evidence>
<comment type="similarity">
    <text evidence="2">Belongs to the ABC transporter superfamily.</text>
</comment>
<dbReference type="SMART" id="SM00382">
    <property type="entry name" value="AAA"/>
    <property type="match status" value="1"/>
</dbReference>
<dbReference type="Proteomes" id="UP001549119">
    <property type="component" value="Unassembled WGS sequence"/>
</dbReference>
<evidence type="ECO:0000256" key="4">
    <source>
        <dbReference type="ARBA" id="ARBA00022475"/>
    </source>
</evidence>
<feature type="transmembrane region" description="Helical" evidence="11">
    <location>
        <begin position="682"/>
        <end position="701"/>
    </location>
</feature>
<evidence type="ECO:0000256" key="10">
    <source>
        <dbReference type="SAM" id="MobiDB-lite"/>
    </source>
</evidence>
<evidence type="ECO:0000256" key="2">
    <source>
        <dbReference type="ARBA" id="ARBA00005417"/>
    </source>
</evidence>
<dbReference type="Pfam" id="PF00005">
    <property type="entry name" value="ABC_tran"/>
    <property type="match status" value="1"/>
</dbReference>
<feature type="transmembrane region" description="Helical" evidence="11">
    <location>
        <begin position="308"/>
        <end position="333"/>
    </location>
</feature>
<evidence type="ECO:0000313" key="14">
    <source>
        <dbReference type="Proteomes" id="UP001549119"/>
    </source>
</evidence>
<dbReference type="InterPro" id="IPR003439">
    <property type="entry name" value="ABC_transporter-like_ATP-bd"/>
</dbReference>
<keyword evidence="6" id="KW-0547">Nucleotide-binding</keyword>
<keyword evidence="7" id="KW-0067">ATP-binding</keyword>
<dbReference type="SUPFAM" id="SSF161098">
    <property type="entry name" value="MetI-like"/>
    <property type="match status" value="2"/>
</dbReference>
<feature type="transmembrane region" description="Helical" evidence="11">
    <location>
        <begin position="620"/>
        <end position="640"/>
    </location>
</feature>
<dbReference type="Gene3D" id="1.10.3720.10">
    <property type="entry name" value="MetI-like"/>
    <property type="match status" value="2"/>
</dbReference>
<accession>A0ABV2NRM9</accession>
<feature type="transmembrane region" description="Helical" evidence="11">
    <location>
        <begin position="489"/>
        <end position="509"/>
    </location>
</feature>
<sequence length="762" mass="80854">MSRGAAIVLANASAAYDGRPVLSGLDLTVRAGERVALMGRSGAGKSTLIGLIHGQAPDRVALVPQAAALVRPLSVFHNVYMGRLDRRSTLHNLRTLVRPARADVAAVEAVLDRVGLADRLWARAGALSGGQQQRVSVARALYNGRPILVGDEPVSALDRPAGRPDPRRAGPRPRDPDPGAPRRGPGARPHRPDRGAGGRPDRPRRALGRPRPGAAQPVLRGRLMRAVARKAARKAAREAARKPAFKAAFKPARLPRPGYGAVSRWFLAAALAGLLVADLQVTTLHPFADLARLLGGLIRPDFPAVEGWSVVYTVAFAMLGVGLGAGAGLLLAVPFGRSRAVRLACAGLRAVHELFWALLLMQVFGLSATTGVLAIALPYAGICAKVYAELIEEADLAALRVLPAGTGAVSAFLYARLPEVAGRMRDYTLYRLECGLRSSLVLGFIGLPTMGFAFESAFRQGRYAEAGALLLIFYALIGTRRLWVRARTLPVLLVGSALALPATVGSAAVGPSLARFLGHDVVPAPLRGASLAEPETWARLWSWLRPILTEQVLPGTAQTLVLAQVALAATALGALVLFPLTARRFAGPVGQPLGRALLVVVRSTPDYMLAYVGLQLLGPSMLPAILALALHNAGIVAYLMGRHADAIPYRADAPRGLDLYAYETVPRLYGQFLAYLLYRWELILRESAIFGILGVTTLGFYVDAAISELRLDVAAVLIAATALMTVAVDAFSRALRRSLRIDALPTRLSGPQPITGAEAADG</sequence>
<keyword evidence="9 11" id="KW-0472">Membrane</keyword>
<evidence type="ECO:0000256" key="9">
    <source>
        <dbReference type="ARBA" id="ARBA00023136"/>
    </source>
</evidence>